<dbReference type="PANTHER" id="PTHR37422">
    <property type="entry name" value="TEICHURONIC ACID BIOSYNTHESIS PROTEIN TUAE"/>
    <property type="match status" value="1"/>
</dbReference>
<name>A0A5B8U0W2_9ACTN</name>
<evidence type="ECO:0000256" key="3">
    <source>
        <dbReference type="ARBA" id="ARBA00022989"/>
    </source>
</evidence>
<dbReference type="EMBL" id="CP042430">
    <property type="protein sequence ID" value="QEC46659.1"/>
    <property type="molecule type" value="Genomic_DNA"/>
</dbReference>
<dbReference type="InterPro" id="IPR007016">
    <property type="entry name" value="O-antigen_ligase-rel_domated"/>
</dbReference>
<protein>
    <submittedName>
        <fullName evidence="7">O-antigen ligase family protein</fullName>
    </submittedName>
</protein>
<reference evidence="7 8" key="1">
    <citation type="journal article" date="2018" name="J. Microbiol.">
        <title>Baekduia soli gen. nov., sp. nov., a novel bacterium isolated from the soil of Baekdu Mountain and proposal of a novel family name, Baekduiaceae fam. nov.</title>
        <authorList>
            <person name="An D.S."/>
            <person name="Siddiqi M.Z."/>
            <person name="Kim K.H."/>
            <person name="Yu H.S."/>
            <person name="Im W.T."/>
        </authorList>
    </citation>
    <scope>NUCLEOTIDE SEQUENCE [LARGE SCALE GENOMIC DNA]</scope>
    <source>
        <strain evidence="7 8">BR7-21</strain>
    </source>
</reference>
<dbReference type="RefSeq" id="WP_146916125.1">
    <property type="nucleotide sequence ID" value="NZ_CP042430.1"/>
</dbReference>
<keyword evidence="2 5" id="KW-0812">Transmembrane</keyword>
<evidence type="ECO:0000256" key="4">
    <source>
        <dbReference type="ARBA" id="ARBA00023136"/>
    </source>
</evidence>
<feature type="transmembrane region" description="Helical" evidence="5">
    <location>
        <begin position="189"/>
        <end position="210"/>
    </location>
</feature>
<feature type="transmembrane region" description="Helical" evidence="5">
    <location>
        <begin position="266"/>
        <end position="284"/>
    </location>
</feature>
<evidence type="ECO:0000256" key="2">
    <source>
        <dbReference type="ARBA" id="ARBA00022692"/>
    </source>
</evidence>
<keyword evidence="4 5" id="KW-0472">Membrane</keyword>
<feature type="transmembrane region" description="Helical" evidence="5">
    <location>
        <begin position="113"/>
        <end position="134"/>
    </location>
</feature>
<keyword evidence="7" id="KW-0436">Ligase</keyword>
<accession>A0A5B8U0W2</accession>
<dbReference type="GO" id="GO:0016874">
    <property type="term" value="F:ligase activity"/>
    <property type="evidence" value="ECO:0007669"/>
    <property type="project" value="UniProtKB-KW"/>
</dbReference>
<evidence type="ECO:0000313" key="8">
    <source>
        <dbReference type="Proteomes" id="UP000321805"/>
    </source>
</evidence>
<feature type="transmembrane region" description="Helical" evidence="5">
    <location>
        <begin position="49"/>
        <end position="69"/>
    </location>
</feature>
<organism evidence="7 8">
    <name type="scientific">Baekduia soli</name>
    <dbReference type="NCBI Taxonomy" id="496014"/>
    <lineage>
        <taxon>Bacteria</taxon>
        <taxon>Bacillati</taxon>
        <taxon>Actinomycetota</taxon>
        <taxon>Thermoleophilia</taxon>
        <taxon>Solirubrobacterales</taxon>
        <taxon>Baekduiaceae</taxon>
        <taxon>Baekduia</taxon>
    </lineage>
</organism>
<evidence type="ECO:0000313" key="7">
    <source>
        <dbReference type="EMBL" id="QEC46659.1"/>
    </source>
</evidence>
<dbReference type="Pfam" id="PF04932">
    <property type="entry name" value="Wzy_C"/>
    <property type="match status" value="1"/>
</dbReference>
<dbReference type="InterPro" id="IPR051533">
    <property type="entry name" value="WaaL-like"/>
</dbReference>
<feature type="transmembrane region" description="Helical" evidence="5">
    <location>
        <begin position="81"/>
        <end position="101"/>
    </location>
</feature>
<keyword evidence="8" id="KW-1185">Reference proteome</keyword>
<comment type="subcellular location">
    <subcellularLocation>
        <location evidence="1">Membrane</location>
        <topology evidence="1">Multi-pass membrane protein</topology>
    </subcellularLocation>
</comment>
<feature type="transmembrane region" description="Helical" evidence="5">
    <location>
        <begin position="350"/>
        <end position="377"/>
    </location>
</feature>
<gene>
    <name evidence="7" type="ORF">FSW04_03055</name>
</gene>
<dbReference type="KEGG" id="bsol:FSW04_03055"/>
<keyword evidence="3 5" id="KW-1133">Transmembrane helix</keyword>
<dbReference type="Proteomes" id="UP000321805">
    <property type="component" value="Chromosome"/>
</dbReference>
<evidence type="ECO:0000259" key="6">
    <source>
        <dbReference type="Pfam" id="PF04932"/>
    </source>
</evidence>
<dbReference type="AlphaFoldDB" id="A0A5B8U0W2"/>
<sequence length="459" mass="49226">MLTPQLILLAAFGALAVASVASISTRVDPGHVVTVGLVLGVFSGNWRNLGLPIGIDRFFVVWGIFLALLKWRKEGWRGLRLDGVPLILALLAGYAIVSATWSGHLVEKRSGFALLDQLGLLPFLLFVMAPVIYGHPAQRRGLLVGLVALGGYLGVTAVFETIGATQLLFPRYIADPNVGIHFGRARGPFVEASANGGALTVCLIASIMAFASWREVAYRRIALAVALLCAIGIVGTVTREVWLAAAVSGLVTLAAFRPLRRFLVPALLAGALVVAGSLALVPGLSTRANERTKVQTSVWDRLNSNRAAIHMIDARPTLGFGWGTFAEASPPFYTQAATYPVTSVAQLHNVALSILAELGVAGFVLWISAFLGAAWRALSRRGPPELERWRMGLLAVLLNFIVLSNFAPLTFPFGNYIVWVWLGILYASARTLPVQEILVHRGTPSRPPDPAPEPELVAV</sequence>
<feature type="transmembrane region" description="Helical" evidence="5">
    <location>
        <begin position="141"/>
        <end position="169"/>
    </location>
</feature>
<evidence type="ECO:0000256" key="1">
    <source>
        <dbReference type="ARBA" id="ARBA00004141"/>
    </source>
</evidence>
<dbReference type="OrthoDB" id="9806320at2"/>
<feature type="transmembrane region" description="Helical" evidence="5">
    <location>
        <begin position="217"/>
        <end position="235"/>
    </location>
</feature>
<proteinExistence type="predicted"/>
<dbReference type="PANTHER" id="PTHR37422:SF23">
    <property type="entry name" value="TEICHURONIC ACID BIOSYNTHESIS PROTEIN TUAE"/>
    <property type="match status" value="1"/>
</dbReference>
<feature type="domain" description="O-antigen ligase-related" evidence="6">
    <location>
        <begin position="225"/>
        <end position="367"/>
    </location>
</feature>
<evidence type="ECO:0000256" key="5">
    <source>
        <dbReference type="SAM" id="Phobius"/>
    </source>
</evidence>
<dbReference type="GO" id="GO:0016020">
    <property type="term" value="C:membrane"/>
    <property type="evidence" value="ECO:0007669"/>
    <property type="project" value="UniProtKB-SubCell"/>
</dbReference>